<dbReference type="EMBL" id="OBQI01000004">
    <property type="protein sequence ID" value="SOC50233.1"/>
    <property type="molecule type" value="Genomic_DNA"/>
</dbReference>
<keyword evidence="1" id="KW-0472">Membrane</keyword>
<keyword evidence="4" id="KW-1185">Reference proteome</keyword>
<dbReference type="OrthoDB" id="8477930at2"/>
<evidence type="ECO:0000256" key="1">
    <source>
        <dbReference type="SAM" id="Phobius"/>
    </source>
</evidence>
<keyword evidence="1" id="KW-0812">Transmembrane</keyword>
<feature type="transmembrane region" description="Helical" evidence="1">
    <location>
        <begin position="58"/>
        <end position="84"/>
    </location>
</feature>
<evidence type="ECO:0000313" key="4">
    <source>
        <dbReference type="Proteomes" id="UP000219435"/>
    </source>
</evidence>
<gene>
    <name evidence="3" type="ORF">SAMN05660748_2974</name>
</gene>
<keyword evidence="1" id="KW-1133">Transmembrane helix</keyword>
<proteinExistence type="predicted"/>
<feature type="transmembrane region" description="Helical" evidence="1">
    <location>
        <begin position="133"/>
        <end position="154"/>
    </location>
</feature>
<dbReference type="SUPFAM" id="SSF81324">
    <property type="entry name" value="Voltage-gated potassium channels"/>
    <property type="match status" value="1"/>
</dbReference>
<reference evidence="4" key="1">
    <citation type="submission" date="2017-08" db="EMBL/GenBank/DDBJ databases">
        <authorList>
            <person name="Varghese N."/>
            <person name="Submissions S."/>
        </authorList>
    </citation>
    <scope>NUCLEOTIDE SEQUENCE [LARGE SCALE GENOMIC DNA]</scope>
    <source>
        <strain evidence="4">DSM 4725</strain>
    </source>
</reference>
<protein>
    <submittedName>
        <fullName evidence="3">Ion channel</fullName>
    </submittedName>
</protein>
<feature type="domain" description="Potassium channel" evidence="2">
    <location>
        <begin position="74"/>
        <end position="154"/>
    </location>
</feature>
<dbReference type="Gene3D" id="1.10.287.70">
    <property type="match status" value="1"/>
</dbReference>
<name>A0A285V885_9ACTN</name>
<sequence>MAWLDWAITAAGVLVVLAALRDIFHTLWHPSGRGSLSTQVMRAVWWAGRRRRNRSGGLTGPGGLGLVILLWLAMLIAGGALVYVPHLPEAFSFSSGLDVSERSDVLDAVYLSTVTLATLGFGDVVPVDGWLRIAVPVQALVGFGLLTASVTWVLQIYPALVRRRSLAVRLAVLRAVAPEDLLHDAGSTLAAPLLESLAGALVQARVDVTQYAETYYFRDGDEEAALPAMIRVATALAESGRSAPRLDVRVAAALLDRAVDDFARVLDDQFLHTGGAKDEILAAYAEAHHRTGQD</sequence>
<dbReference type="Pfam" id="PF07885">
    <property type="entry name" value="Ion_trans_2"/>
    <property type="match status" value="1"/>
</dbReference>
<dbReference type="AlphaFoldDB" id="A0A285V885"/>
<evidence type="ECO:0000313" key="3">
    <source>
        <dbReference type="EMBL" id="SOC50233.1"/>
    </source>
</evidence>
<evidence type="ECO:0000259" key="2">
    <source>
        <dbReference type="Pfam" id="PF07885"/>
    </source>
</evidence>
<accession>A0A285V885</accession>
<organism evidence="3 4">
    <name type="scientific">Blastococcus aggregatus</name>
    <dbReference type="NCBI Taxonomy" id="38502"/>
    <lineage>
        <taxon>Bacteria</taxon>
        <taxon>Bacillati</taxon>
        <taxon>Actinomycetota</taxon>
        <taxon>Actinomycetes</taxon>
        <taxon>Geodermatophilales</taxon>
        <taxon>Geodermatophilaceae</taxon>
        <taxon>Blastococcus</taxon>
    </lineage>
</organism>
<dbReference type="Proteomes" id="UP000219435">
    <property type="component" value="Unassembled WGS sequence"/>
</dbReference>
<dbReference type="InterPro" id="IPR013099">
    <property type="entry name" value="K_chnl_dom"/>
</dbReference>
<dbReference type="RefSeq" id="WP_097195786.1">
    <property type="nucleotide sequence ID" value="NZ_OBQI01000004.1"/>
</dbReference>